<dbReference type="InterPro" id="IPR002938">
    <property type="entry name" value="FAD-bd"/>
</dbReference>
<dbReference type="Pfam" id="PF21274">
    <property type="entry name" value="Rng_hyd_C"/>
    <property type="match status" value="1"/>
</dbReference>
<dbReference type="Gene3D" id="3.50.50.60">
    <property type="entry name" value="FAD/NAD(P)-binding domain"/>
    <property type="match status" value="1"/>
</dbReference>
<dbReference type="STRING" id="196164.gene:10742650"/>
<reference evidence="4 5" key="1">
    <citation type="journal article" date="2003" name="Genome Res.">
        <title>Comparative complete genome sequence analysis of the amino acid replacements responsible for the thermostability of Corynebacterium efficiens.</title>
        <authorList>
            <person name="Nishio Y."/>
            <person name="Nakamura Y."/>
            <person name="Kawarabayasi Y."/>
            <person name="Usuda Y."/>
            <person name="Kimura E."/>
            <person name="Sugimoto S."/>
            <person name="Matsui K."/>
            <person name="Yamagishi A."/>
            <person name="Kikuchi H."/>
            <person name="Ikeo K."/>
            <person name="Gojobori T."/>
        </authorList>
    </citation>
    <scope>NUCLEOTIDE SEQUENCE [LARGE SCALE GENOMIC DNA]</scope>
    <source>
        <strain evidence="5">DSM 44549 / YS-314 / AJ 12310 / JCM 11189 / NBRC 100395</strain>
    </source>
</reference>
<dbReference type="EMBL" id="BA000035">
    <property type="protein sequence ID" value="BAC19029.1"/>
    <property type="molecule type" value="Genomic_DNA"/>
</dbReference>
<dbReference type="GO" id="GO:0071949">
    <property type="term" value="F:FAD binding"/>
    <property type="evidence" value="ECO:0007669"/>
    <property type="project" value="InterPro"/>
</dbReference>
<evidence type="ECO:0000256" key="1">
    <source>
        <dbReference type="ARBA" id="ARBA00022630"/>
    </source>
</evidence>
<dbReference type="Gene3D" id="3.40.30.120">
    <property type="match status" value="1"/>
</dbReference>
<evidence type="ECO:0000313" key="4">
    <source>
        <dbReference type="EMBL" id="BAC19029.1"/>
    </source>
</evidence>
<dbReference type="KEGG" id="cef:CE2219"/>
<feature type="domain" description="FAD-binding" evidence="3">
    <location>
        <begin position="94"/>
        <end position="456"/>
    </location>
</feature>
<organism evidence="4 5">
    <name type="scientific">Corynebacterium efficiens (strain DSM 44549 / YS-314 / AJ 12310 / JCM 11189 / NBRC 100395)</name>
    <dbReference type="NCBI Taxonomy" id="196164"/>
    <lineage>
        <taxon>Bacteria</taxon>
        <taxon>Bacillati</taxon>
        <taxon>Actinomycetota</taxon>
        <taxon>Actinomycetes</taxon>
        <taxon>Mycobacteriales</taxon>
        <taxon>Corynebacteriaceae</taxon>
        <taxon>Corynebacterium</taxon>
    </lineage>
</organism>
<dbReference type="InterPro" id="IPR036188">
    <property type="entry name" value="FAD/NAD-bd_sf"/>
</dbReference>
<evidence type="ECO:0000259" key="3">
    <source>
        <dbReference type="Pfam" id="PF01494"/>
    </source>
</evidence>
<dbReference type="eggNOG" id="COG0654">
    <property type="taxonomic scope" value="Bacteria"/>
</dbReference>
<accession>Q8FNC5</accession>
<evidence type="ECO:0000313" key="5">
    <source>
        <dbReference type="Proteomes" id="UP000001409"/>
    </source>
</evidence>
<protein>
    <submittedName>
        <fullName evidence="4">Putative phenol 2-monooxygenase</fullName>
    </submittedName>
</protein>
<dbReference type="PANTHER" id="PTHR43004">
    <property type="entry name" value="TRK SYSTEM POTASSIUM UPTAKE PROTEIN"/>
    <property type="match status" value="1"/>
</dbReference>
<dbReference type="Proteomes" id="UP000001409">
    <property type="component" value="Chromosome"/>
</dbReference>
<dbReference type="Pfam" id="PF01494">
    <property type="entry name" value="FAD_binding_3"/>
    <property type="match status" value="1"/>
</dbReference>
<keyword evidence="1" id="KW-0285">Flavoprotein</keyword>
<keyword evidence="4" id="KW-0560">Oxidoreductase</keyword>
<keyword evidence="4" id="KW-0503">Monooxygenase</keyword>
<dbReference type="SUPFAM" id="SSF51905">
    <property type="entry name" value="FAD/NAD(P)-binding domain"/>
    <property type="match status" value="1"/>
</dbReference>
<keyword evidence="2" id="KW-0274">FAD</keyword>
<dbReference type="PANTHER" id="PTHR43004:SF8">
    <property type="entry name" value="FAD-BINDING DOMAIN-CONTAINING PROTEIN-RELATED"/>
    <property type="match status" value="1"/>
</dbReference>
<proteinExistence type="predicted"/>
<dbReference type="PRINTS" id="PR00420">
    <property type="entry name" value="RNGMNOXGNASE"/>
</dbReference>
<dbReference type="HOGENOM" id="CLU_009665_14_0_11"/>
<dbReference type="Gene3D" id="3.30.9.10">
    <property type="entry name" value="D-Amino Acid Oxidase, subunit A, domain 2"/>
    <property type="match status" value="1"/>
</dbReference>
<sequence length="687" mass="75970">MMSVVFPPSQGNLSRAGHLLSPTGQCCNPPHFLLVIPDTFVPMPEQRTGGRARCPNPSGTPMTVRTERRKNIMAVFNDGIAETTTPENSDVVTTDVLIVGSGPAGASAALFLSTHGIDNIMITKYRWTANTPRAHITNQRTMEILRDVGVEDEVLAQAVPHHQMGDTIYCESLAGEEIGRRPTWGFRPDRRADYELASPSMPCDLPQTLMEPILVENATKRGTQTQFSTEYISHEQDADGVNVRVRNRLTGHEYTIRARYLIGADGARSRIAEEIDTPFEGAMDIGGSMNIQFKADLSHLVAHRPSILYWVFAPGSNIGGIGAGLVRCVRPWNEWLVVWGYDITGTPPELNDEEAKRIVRNLVGIPDLEMEITGYSLWGNNEQYATHMQKGRVFIAGDAAHRHPPSHGLGSNTSIQDSYNLAWKLAAVLKGHAGEELLETYSVERAPVAKQIVTRANNSSREYGPIFEALGVKDATTEEEFVEKLRLRKEPTAEGAARRKALRAALDNKDYEFNAQGTEIGQFYESSAVVCDGLGRPEVTEDPMLHHQKSTYPGLRLPHAWIGDTLNKQSTHDIATGTGFTVFTGITGRAWAEAAEDLAREWDMEIRAVVIGEGEVHQDLYGDWLRQREVQEDGAILVRPDKHIGWRAHRMVEDPRSALAAVLSTILSNDRVTDGQITEADLVVFQS</sequence>
<dbReference type="AlphaFoldDB" id="Q8FNC5"/>
<name>Q8FNC5_COREF</name>
<keyword evidence="5" id="KW-1185">Reference proteome</keyword>
<dbReference type="GO" id="GO:0016709">
    <property type="term" value="F:oxidoreductase activity, acting on paired donors, with incorporation or reduction of molecular oxygen, NAD(P)H as one donor, and incorporation of one atom of oxygen"/>
    <property type="evidence" value="ECO:0007669"/>
    <property type="project" value="UniProtKB-ARBA"/>
</dbReference>
<dbReference type="InterPro" id="IPR050641">
    <property type="entry name" value="RIFMO-like"/>
</dbReference>
<evidence type="ECO:0000256" key="2">
    <source>
        <dbReference type="ARBA" id="ARBA00022827"/>
    </source>
</evidence>